<feature type="signal peptide" evidence="1">
    <location>
        <begin position="1"/>
        <end position="30"/>
    </location>
</feature>
<dbReference type="Proteomes" id="UP001185922">
    <property type="component" value="Unassembled WGS sequence"/>
</dbReference>
<reference evidence="2" key="1">
    <citation type="submission" date="2023-10" db="EMBL/GenBank/DDBJ databases">
        <title>Development of a sustainable strategy for remediation of hydrocarbon-contaminated territories based on the waste exchange concept.</title>
        <authorList>
            <person name="Krivoruchko A."/>
        </authorList>
    </citation>
    <scope>NUCLEOTIDE SEQUENCE</scope>
    <source>
        <strain evidence="2">IEGM 1279</strain>
    </source>
</reference>
<evidence type="ECO:0000256" key="1">
    <source>
        <dbReference type="SAM" id="SignalP"/>
    </source>
</evidence>
<sequence>MTTRLRTLTAGTAFIAAAAFATALAPVATAAPADVTVSPSVSGNTITLNVVNKSAKRIGCEIFGVAANTPPAASGVAFGYQTPEELGALISPGTSKNVTMQVATGTPPKPTGSSTIPNGTYDIYWGCATITLPPGSAREEFWGTNPPLTDITPTAGAPIRVTVTGAGRAAPTPEKPARPSVPGFPQIQVPEQICVPWACYPVPAF</sequence>
<gene>
    <name evidence="2" type="ORF">R3Q15_04440</name>
</gene>
<dbReference type="PROSITE" id="PS51318">
    <property type="entry name" value="TAT"/>
    <property type="match status" value="1"/>
</dbReference>
<comment type="caution">
    <text evidence="2">The sequence shown here is derived from an EMBL/GenBank/DDBJ whole genome shotgun (WGS) entry which is preliminary data.</text>
</comment>
<dbReference type="InterPro" id="IPR006311">
    <property type="entry name" value="TAT_signal"/>
</dbReference>
<keyword evidence="1" id="KW-0732">Signal</keyword>
<dbReference type="AlphaFoldDB" id="A0AAE4R2Y5"/>
<protein>
    <recommendedName>
        <fullName evidence="4">DUF4232 domain-containing protein</fullName>
    </recommendedName>
</protein>
<feature type="chain" id="PRO_5041901015" description="DUF4232 domain-containing protein" evidence="1">
    <location>
        <begin position="31"/>
        <end position="205"/>
    </location>
</feature>
<dbReference type="EMBL" id="JAWLKH010000003">
    <property type="protein sequence ID" value="MDV6311152.1"/>
    <property type="molecule type" value="Genomic_DNA"/>
</dbReference>
<evidence type="ECO:0000313" key="3">
    <source>
        <dbReference type="Proteomes" id="UP001185922"/>
    </source>
</evidence>
<evidence type="ECO:0000313" key="2">
    <source>
        <dbReference type="EMBL" id="MDV6311152.1"/>
    </source>
</evidence>
<proteinExistence type="predicted"/>
<accession>A0AAE4R2Y5</accession>
<dbReference type="RefSeq" id="WP_024498880.1">
    <property type="nucleotide sequence ID" value="NZ_CP091855.1"/>
</dbReference>
<evidence type="ECO:0008006" key="4">
    <source>
        <dbReference type="Google" id="ProtNLM"/>
    </source>
</evidence>
<dbReference type="GeneID" id="77174044"/>
<organism evidence="2 3">
    <name type="scientific">Gordonia amicalis</name>
    <dbReference type="NCBI Taxonomy" id="89053"/>
    <lineage>
        <taxon>Bacteria</taxon>
        <taxon>Bacillati</taxon>
        <taxon>Actinomycetota</taxon>
        <taxon>Actinomycetes</taxon>
        <taxon>Mycobacteriales</taxon>
        <taxon>Gordoniaceae</taxon>
        <taxon>Gordonia</taxon>
    </lineage>
</organism>
<name>A0AAE4R2Y5_9ACTN</name>